<keyword evidence="1" id="KW-0732">Signal</keyword>
<accession>A0ABV8XKA3</accession>
<evidence type="ECO:0000256" key="1">
    <source>
        <dbReference type="SAM" id="SignalP"/>
    </source>
</evidence>
<protein>
    <submittedName>
        <fullName evidence="2">Uncharacterized protein</fullName>
    </submittedName>
</protein>
<dbReference type="PROSITE" id="PS51257">
    <property type="entry name" value="PROKAR_LIPOPROTEIN"/>
    <property type="match status" value="1"/>
</dbReference>
<evidence type="ECO:0000313" key="2">
    <source>
        <dbReference type="EMBL" id="MFC4425845.1"/>
    </source>
</evidence>
<evidence type="ECO:0000313" key="3">
    <source>
        <dbReference type="Proteomes" id="UP001595998"/>
    </source>
</evidence>
<proteinExistence type="predicted"/>
<organism evidence="2 3">
    <name type="scientific">Deinococcus navajonensis</name>
    <dbReference type="NCBI Taxonomy" id="309884"/>
    <lineage>
        <taxon>Bacteria</taxon>
        <taxon>Thermotogati</taxon>
        <taxon>Deinococcota</taxon>
        <taxon>Deinococci</taxon>
        <taxon>Deinococcales</taxon>
        <taxon>Deinococcaceae</taxon>
        <taxon>Deinococcus</taxon>
    </lineage>
</organism>
<comment type="caution">
    <text evidence="2">The sequence shown here is derived from an EMBL/GenBank/DDBJ whole genome shotgun (WGS) entry which is preliminary data.</text>
</comment>
<reference evidence="3" key="1">
    <citation type="journal article" date="2019" name="Int. J. Syst. Evol. Microbiol.">
        <title>The Global Catalogue of Microorganisms (GCM) 10K type strain sequencing project: providing services to taxonomists for standard genome sequencing and annotation.</title>
        <authorList>
            <consortium name="The Broad Institute Genomics Platform"/>
            <consortium name="The Broad Institute Genome Sequencing Center for Infectious Disease"/>
            <person name="Wu L."/>
            <person name="Ma J."/>
        </authorList>
    </citation>
    <scope>NUCLEOTIDE SEQUENCE [LARGE SCALE GENOMIC DNA]</scope>
    <source>
        <strain evidence="3">CCUG 56029</strain>
    </source>
</reference>
<feature type="signal peptide" evidence="1">
    <location>
        <begin position="1"/>
        <end position="28"/>
    </location>
</feature>
<gene>
    <name evidence="2" type="ORF">ACFOZ9_06435</name>
</gene>
<dbReference type="EMBL" id="JBHSEH010000005">
    <property type="protein sequence ID" value="MFC4425845.1"/>
    <property type="molecule type" value="Genomic_DNA"/>
</dbReference>
<keyword evidence="3" id="KW-1185">Reference proteome</keyword>
<dbReference type="Proteomes" id="UP001595998">
    <property type="component" value="Unassembled WGS sequence"/>
</dbReference>
<sequence>MTPVRRTSRVLLPATLLCASLACGRADALVVPLAGWTPVSGNAQEWVDQAGACLLREERHGQAFPVFRSAEEARAFAGRLQNTLARQGSAQKVSEVVAQPVDRAGVWSVLAAYSFEAAGVKYRVSQLYLSDKGVLRTVTGSSAQHEASECVNSMRDFIRYLAN</sequence>
<feature type="chain" id="PRO_5046791844" evidence="1">
    <location>
        <begin position="29"/>
        <end position="163"/>
    </location>
</feature>
<name>A0ABV8XKA3_9DEIO</name>
<dbReference type="RefSeq" id="WP_380037630.1">
    <property type="nucleotide sequence ID" value="NZ_JBHSEH010000005.1"/>
</dbReference>